<keyword evidence="2" id="KW-1185">Reference proteome</keyword>
<dbReference type="EMBL" id="MKQR01000009">
    <property type="protein sequence ID" value="OLR93625.1"/>
    <property type="molecule type" value="Genomic_DNA"/>
</dbReference>
<name>A0A1Q9LNN3_9PSEU</name>
<dbReference type="Proteomes" id="UP000186040">
    <property type="component" value="Unassembled WGS sequence"/>
</dbReference>
<dbReference type="AlphaFoldDB" id="A0A1Q9LNN3"/>
<sequence>MSEPITRRTLLAGLGVAGLVATVGVAPTASAVELPPIRDTFQGLLAYLVPGTDKFSQHQGVTLPLRGGADTGGAAPLERTYDQAIPFPVVGRPFNLNLPGAAAVAALLNIVALNVNPGALIGPFASSFANLKHAQKTEVLRRLEEPGLADGTPVRFVINTIPTLAAFQLYSEAPVFNRETQQLTGRPLGWDLSAYDGPNDGWAEFQGFYRGIDRVPE</sequence>
<protein>
    <submittedName>
        <fullName evidence="1">Uncharacterized protein</fullName>
    </submittedName>
</protein>
<dbReference type="InterPro" id="IPR006311">
    <property type="entry name" value="TAT_signal"/>
</dbReference>
<comment type="caution">
    <text evidence="1">The sequence shown here is derived from an EMBL/GenBank/DDBJ whole genome shotgun (WGS) entry which is preliminary data.</text>
</comment>
<reference evidence="1 2" key="1">
    <citation type="submission" date="2016-10" db="EMBL/GenBank/DDBJ databases">
        <title>The Draft Genome Sequence of Actinokineospora bangkokensis 44EHWT reveals the biosynthetic pathway of antifungal compounds Thailandins with unusual extender unit butylmalonyl-CoA.</title>
        <authorList>
            <person name="Greule A."/>
            <person name="Intra B."/>
            <person name="Flemming S."/>
            <person name="Rommel M.G."/>
            <person name="Panbangred W."/>
            <person name="Bechthold A."/>
        </authorList>
    </citation>
    <scope>NUCLEOTIDE SEQUENCE [LARGE SCALE GENOMIC DNA]</scope>
    <source>
        <strain evidence="1 2">44EHW</strain>
    </source>
</reference>
<proteinExistence type="predicted"/>
<dbReference type="PROSITE" id="PS51318">
    <property type="entry name" value="TAT"/>
    <property type="match status" value="1"/>
</dbReference>
<gene>
    <name evidence="1" type="ORF">BJP25_15210</name>
</gene>
<dbReference type="STRING" id="1193682.BJP25_15210"/>
<accession>A0A1Q9LNN3</accession>
<dbReference type="RefSeq" id="WP_075974520.1">
    <property type="nucleotide sequence ID" value="NZ_MKQR01000009.1"/>
</dbReference>
<organism evidence="1 2">
    <name type="scientific">Actinokineospora bangkokensis</name>
    <dbReference type="NCBI Taxonomy" id="1193682"/>
    <lineage>
        <taxon>Bacteria</taxon>
        <taxon>Bacillati</taxon>
        <taxon>Actinomycetota</taxon>
        <taxon>Actinomycetes</taxon>
        <taxon>Pseudonocardiales</taxon>
        <taxon>Pseudonocardiaceae</taxon>
        <taxon>Actinokineospora</taxon>
    </lineage>
</organism>
<evidence type="ECO:0000313" key="2">
    <source>
        <dbReference type="Proteomes" id="UP000186040"/>
    </source>
</evidence>
<evidence type="ECO:0000313" key="1">
    <source>
        <dbReference type="EMBL" id="OLR93625.1"/>
    </source>
</evidence>
<dbReference type="OrthoDB" id="4167826at2"/>